<dbReference type="PANTHER" id="PTHR47691:SF3">
    <property type="entry name" value="HTH-TYPE TRANSCRIPTIONAL REGULATOR RV0890C-RELATED"/>
    <property type="match status" value="1"/>
</dbReference>
<dbReference type="RefSeq" id="WP_190854312.1">
    <property type="nucleotide sequence ID" value="NZ_AP023440.1"/>
</dbReference>
<dbReference type="InterPro" id="IPR019734">
    <property type="entry name" value="TPR_rpt"/>
</dbReference>
<reference evidence="3 4" key="1">
    <citation type="journal article" date="2014" name="Int. J. Syst. Evol. Microbiol.">
        <title>Complete genome sequence of Corynebacterium casei LMG S-19264T (=DSM 44701T), isolated from a smear-ripened cheese.</title>
        <authorList>
            <consortium name="US DOE Joint Genome Institute (JGI-PGF)"/>
            <person name="Walter F."/>
            <person name="Albersmeier A."/>
            <person name="Kalinowski J."/>
            <person name="Ruckert C."/>
        </authorList>
    </citation>
    <scope>NUCLEOTIDE SEQUENCE [LARGE SCALE GENOMIC DNA]</scope>
    <source>
        <strain evidence="3 4">JCM 4677</strain>
    </source>
</reference>
<dbReference type="PRINTS" id="PR00364">
    <property type="entry name" value="DISEASERSIST"/>
</dbReference>
<dbReference type="Pfam" id="PF13424">
    <property type="entry name" value="TPR_12"/>
    <property type="match status" value="1"/>
</dbReference>
<dbReference type="KEGG" id="sgm:GCM10017557_75960"/>
<name>A0A7G1PG10_9ACTN</name>
<evidence type="ECO:0000313" key="3">
    <source>
        <dbReference type="EMBL" id="BCL32737.1"/>
    </source>
</evidence>
<feature type="region of interest" description="Disordered" evidence="1">
    <location>
        <begin position="382"/>
        <end position="402"/>
    </location>
</feature>
<dbReference type="Gene3D" id="1.25.40.10">
    <property type="entry name" value="Tetratricopeptide repeat domain"/>
    <property type="match status" value="2"/>
</dbReference>
<dbReference type="Proteomes" id="UP000516444">
    <property type="component" value="Chromosome"/>
</dbReference>
<evidence type="ECO:0000259" key="2">
    <source>
        <dbReference type="Pfam" id="PF13191"/>
    </source>
</evidence>
<dbReference type="AlphaFoldDB" id="A0A7G1PG10"/>
<evidence type="ECO:0000313" key="4">
    <source>
        <dbReference type="Proteomes" id="UP000516444"/>
    </source>
</evidence>
<dbReference type="EMBL" id="AP023440">
    <property type="protein sequence ID" value="BCL32737.1"/>
    <property type="molecule type" value="Genomic_DNA"/>
</dbReference>
<dbReference type="InterPro" id="IPR027417">
    <property type="entry name" value="P-loop_NTPase"/>
</dbReference>
<sequence length="770" mass="81729">MTDHSDRPPHTAQRYEVANAVAGASVGVVVQAGRIDGGVQVTTGSVPGAETPRQLPVSGGLFVGRAAELDELGSLLRPPTAGQPRIVLLSGAAATGKTTLAVFWGHRAALHFPDGQLYVDLRGFGPDEPLSPLTVLSGFLRALGRSLAAESGPLEERAATFRTALSGRRVLVVLDNASSTDQVRPLLPGSATCAVVVTSRRKLSGLGVHHAVRTVALGVLGDAESRALLNAAIGERAAAEEESVGRLAAHCAGLPLALRIAAQRVAARPARSIASLVGELDGIGTGLDLFDADDDTRSTLRGVFSWSYRDLPAAVRGAFALLALHPGDTFDLPSAAALLGTSGAEAVRLLRRLSDSHLVDDTGGDRFAMHDLLRSYGRELHTAADPPTHAPQTHVHPNPNPQPHPLGGLYDYYLSMADRAGRVIMPYRHRFALATGGRPIPVEPPMASRADALRWMDAEWRTLVALCRLDDPVFDVRRWQLAYTLRDYFYLAKHLDGWSESHYLALAGCARLGDRRAEAMTRNNLGRALLEAGRTAEAARQYRLAHDRFAELGDEHGLSDSLANLASLHRRQGAHTEALDLQLRALDVYRRTGATRKVGITLRSMAKTETELGRTADATGHATEATTLFSALGLDLDIAQSAYTLGLARQRGGDEVSATRAYEQAIEFGRRAGSRYEEARALRQLGFLDAAAGRVDAARDRWQASLELFTSLGAPDAGAVAAQLAGLGDGRPGSGDGRPGSIGGVLAQQVEDPVVQDPGDLLVPGADGLG</sequence>
<dbReference type="Pfam" id="PF13191">
    <property type="entry name" value="AAA_16"/>
    <property type="match status" value="1"/>
</dbReference>
<dbReference type="InterPro" id="IPR041664">
    <property type="entry name" value="AAA_16"/>
</dbReference>
<dbReference type="SUPFAM" id="SSF48452">
    <property type="entry name" value="TPR-like"/>
    <property type="match status" value="1"/>
</dbReference>
<gene>
    <name evidence="3" type="ORF">GCM10017557_75960</name>
</gene>
<dbReference type="InterPro" id="IPR011990">
    <property type="entry name" value="TPR-like_helical_dom_sf"/>
</dbReference>
<keyword evidence="4" id="KW-1185">Reference proteome</keyword>
<dbReference type="Pfam" id="PF13374">
    <property type="entry name" value="TPR_10"/>
    <property type="match status" value="1"/>
</dbReference>
<proteinExistence type="predicted"/>
<organism evidence="3 4">
    <name type="scientific">Streptomyces aurantiacus</name>
    <dbReference type="NCBI Taxonomy" id="47760"/>
    <lineage>
        <taxon>Bacteria</taxon>
        <taxon>Bacillati</taxon>
        <taxon>Actinomycetota</taxon>
        <taxon>Actinomycetes</taxon>
        <taxon>Kitasatosporales</taxon>
        <taxon>Streptomycetaceae</taxon>
        <taxon>Streptomyces</taxon>
        <taxon>Streptomyces aurantiacus group</taxon>
    </lineage>
</organism>
<evidence type="ECO:0000256" key="1">
    <source>
        <dbReference type="SAM" id="MobiDB-lite"/>
    </source>
</evidence>
<dbReference type="SMART" id="SM00028">
    <property type="entry name" value="TPR"/>
    <property type="match status" value="4"/>
</dbReference>
<feature type="domain" description="Orc1-like AAA ATPase" evidence="2">
    <location>
        <begin position="62"/>
        <end position="182"/>
    </location>
</feature>
<accession>A0A7G1PG10</accession>
<protein>
    <recommendedName>
        <fullName evidence="2">Orc1-like AAA ATPase domain-containing protein</fullName>
    </recommendedName>
</protein>
<dbReference type="SUPFAM" id="SSF52540">
    <property type="entry name" value="P-loop containing nucleoside triphosphate hydrolases"/>
    <property type="match status" value="1"/>
</dbReference>
<dbReference type="Gene3D" id="3.40.50.300">
    <property type="entry name" value="P-loop containing nucleotide triphosphate hydrolases"/>
    <property type="match status" value="1"/>
</dbReference>
<dbReference type="PANTHER" id="PTHR47691">
    <property type="entry name" value="REGULATOR-RELATED"/>
    <property type="match status" value="1"/>
</dbReference>